<keyword evidence="2 5" id="KW-0067">ATP-binding</keyword>
<dbReference type="PROSITE" id="PS00211">
    <property type="entry name" value="ABC_TRANSPORTER_1"/>
    <property type="match status" value="2"/>
</dbReference>
<evidence type="ECO:0000256" key="2">
    <source>
        <dbReference type="ARBA" id="ARBA00022840"/>
    </source>
</evidence>
<dbReference type="InterPro" id="IPR003439">
    <property type="entry name" value="ABC_transporter-like_ATP-bd"/>
</dbReference>
<dbReference type="InterPro" id="IPR032781">
    <property type="entry name" value="ABC_tran_Xtn"/>
</dbReference>
<evidence type="ECO:0000256" key="1">
    <source>
        <dbReference type="ARBA" id="ARBA00022741"/>
    </source>
</evidence>
<dbReference type="InterPro" id="IPR003593">
    <property type="entry name" value="AAA+_ATPase"/>
</dbReference>
<dbReference type="Gene3D" id="3.40.50.300">
    <property type="entry name" value="P-loop containing nucleotide triphosphate hydrolases"/>
    <property type="match status" value="2"/>
</dbReference>
<evidence type="ECO:0000313" key="6">
    <source>
        <dbReference type="Proteomes" id="UP001432099"/>
    </source>
</evidence>
<dbReference type="SUPFAM" id="SSF52540">
    <property type="entry name" value="P-loop containing nucleoside triphosphate hydrolases"/>
    <property type="match status" value="2"/>
</dbReference>
<proteinExistence type="predicted"/>
<dbReference type="InterPro" id="IPR027417">
    <property type="entry name" value="P-loop_NTPase"/>
</dbReference>
<protein>
    <submittedName>
        <fullName evidence="5">Multidrug ABC transporter ATP-binding protein</fullName>
    </submittedName>
</protein>
<accession>A0ABM8IHF9</accession>
<dbReference type="Gene3D" id="1.10.287.380">
    <property type="entry name" value="Valyl-tRNA synthetase, C-terminal domain"/>
    <property type="match status" value="1"/>
</dbReference>
<feature type="compositionally biased region" description="Basic and acidic residues" evidence="3">
    <location>
        <begin position="561"/>
        <end position="574"/>
    </location>
</feature>
<dbReference type="PROSITE" id="PS50893">
    <property type="entry name" value="ABC_TRANSPORTER_2"/>
    <property type="match status" value="2"/>
</dbReference>
<name>A0ABM8IHF9_9FIRM</name>
<dbReference type="NCBIfam" id="NF000355">
    <property type="entry name" value="ribo_prot_ABC_F"/>
    <property type="match status" value="1"/>
</dbReference>
<feature type="domain" description="ABC transporter" evidence="4">
    <location>
        <begin position="4"/>
        <end position="262"/>
    </location>
</feature>
<evidence type="ECO:0000313" key="5">
    <source>
        <dbReference type="EMBL" id="BEH90103.1"/>
    </source>
</evidence>
<sequence length="638" mass="73753">MILLQTSKLTKLYSGTPILENVQFEVKKGERIAVVGRNGAGKSTLLKMIADEIDYDSGEIHKPQSVILGYFAQSSHINSNDTIYNEMLKVFQKTIMLKGQLEALSLKMAEEDPTSENYLKIIDQYQQLNHQFELMSGYTYESEINNILNRFKFNEIGFDQKISNLSGGQKTRLALAKLLLQKPDLLILDEPTNHLDIDTIEWLEGYLKKYPGAVVIVSHDRYFLDQIATTVYEIEYRKCTKYKGNYSDYMDQKAISYAALMKQYEKQQKEISKMEDFISRNIVRASTTKRAQSRRKLLDKMERIEMPKLNDKSIGITFEIDRRSGNDVLKVENVAVGYDDNKPISDHLDFHINRLERVALIGPNGIGKSTILKTIAGDLPPLEGDIFYGKSLDMGYFDQEQANLTSNNTVLNEVWNVFPNRLEKDIRTLLGNFLFTGDDVFKTVHQLSGGEKVRLTLCKLMLQRNNFLLLDEPTNHLDIDSKEMLELSLEDYEGTLFFISHDRYFIDKIATRILEVTPHGVVSYLGNYSDYIEKKRLINEQMASQQNEMANSSTNSITDYQKQKEQRRLEQQRKRQLEDIENKINAYEEELAYKKAELFQEEVYLDSQKSALVQSRIEELEELLLEAMDTWESLAQID</sequence>
<keyword evidence="6" id="KW-1185">Reference proteome</keyword>
<dbReference type="PANTHER" id="PTHR42855">
    <property type="entry name" value="ABC TRANSPORTER ATP-BINDING SUBUNIT"/>
    <property type="match status" value="1"/>
</dbReference>
<dbReference type="GO" id="GO:0005524">
    <property type="term" value="F:ATP binding"/>
    <property type="evidence" value="ECO:0007669"/>
    <property type="project" value="UniProtKB-KW"/>
</dbReference>
<dbReference type="Proteomes" id="UP001432099">
    <property type="component" value="Chromosome"/>
</dbReference>
<dbReference type="SMART" id="SM00382">
    <property type="entry name" value="AAA"/>
    <property type="match status" value="2"/>
</dbReference>
<dbReference type="RefSeq" id="WP_161832310.1">
    <property type="nucleotide sequence ID" value="NZ_AP028127.1"/>
</dbReference>
<gene>
    <name evidence="5" type="ORF">T23_02050</name>
</gene>
<dbReference type="EMBL" id="AP028127">
    <property type="protein sequence ID" value="BEH90103.1"/>
    <property type="molecule type" value="Genomic_DNA"/>
</dbReference>
<dbReference type="CDD" id="cd03221">
    <property type="entry name" value="ABCF_EF-3"/>
    <property type="match status" value="2"/>
</dbReference>
<feature type="domain" description="ABC transporter" evidence="4">
    <location>
        <begin position="329"/>
        <end position="544"/>
    </location>
</feature>
<dbReference type="Pfam" id="PF12848">
    <property type="entry name" value="ABC_tran_Xtn"/>
    <property type="match status" value="1"/>
</dbReference>
<keyword evidence="1" id="KW-0547">Nucleotide-binding</keyword>
<feature type="compositionally biased region" description="Polar residues" evidence="3">
    <location>
        <begin position="545"/>
        <end position="560"/>
    </location>
</feature>
<dbReference type="InterPro" id="IPR017871">
    <property type="entry name" value="ABC_transporter-like_CS"/>
</dbReference>
<dbReference type="InterPro" id="IPR037118">
    <property type="entry name" value="Val-tRNA_synth_C_sf"/>
</dbReference>
<dbReference type="InterPro" id="IPR051309">
    <property type="entry name" value="ABCF_ATPase"/>
</dbReference>
<evidence type="ECO:0000256" key="3">
    <source>
        <dbReference type="SAM" id="MobiDB-lite"/>
    </source>
</evidence>
<evidence type="ECO:0000259" key="4">
    <source>
        <dbReference type="PROSITE" id="PS50893"/>
    </source>
</evidence>
<organism evidence="5 6">
    <name type="scientific">Turicibacter faecis</name>
    <dbReference type="NCBI Taxonomy" id="2963365"/>
    <lineage>
        <taxon>Bacteria</taxon>
        <taxon>Bacillati</taxon>
        <taxon>Bacillota</taxon>
        <taxon>Erysipelotrichia</taxon>
        <taxon>Erysipelotrichales</taxon>
        <taxon>Turicibacteraceae</taxon>
        <taxon>Turicibacter</taxon>
    </lineage>
</organism>
<feature type="region of interest" description="Disordered" evidence="3">
    <location>
        <begin position="545"/>
        <end position="574"/>
    </location>
</feature>
<reference evidence="5" key="1">
    <citation type="journal article" date="2024" name="Int. J. Syst. Evol. Microbiol.">
        <title>Turicibacter faecis sp. nov., isolated from faeces of heart failure mouse model.</title>
        <authorList>
            <person name="Imamura Y."/>
            <person name="Motooka D."/>
            <person name="Nakajima Y."/>
            <person name="Ito S."/>
            <person name="Kitakaze M."/>
            <person name="Iida T."/>
            <person name="Nakamura S."/>
        </authorList>
    </citation>
    <scope>NUCLEOTIDE SEQUENCE</scope>
    <source>
        <strain evidence="5">TC023</strain>
    </source>
</reference>
<dbReference type="Pfam" id="PF00005">
    <property type="entry name" value="ABC_tran"/>
    <property type="match status" value="2"/>
</dbReference>
<dbReference type="PANTHER" id="PTHR42855:SF2">
    <property type="entry name" value="DRUG RESISTANCE ABC TRANSPORTER,ATP-BINDING PROTEIN"/>
    <property type="match status" value="1"/>
</dbReference>